<proteinExistence type="predicted"/>
<dbReference type="GO" id="GO:0005829">
    <property type="term" value="C:cytosol"/>
    <property type="evidence" value="ECO:0007669"/>
    <property type="project" value="TreeGrafter"/>
</dbReference>
<dbReference type="InterPro" id="IPR029028">
    <property type="entry name" value="Alpha/beta_knot_MTases"/>
</dbReference>
<dbReference type="InterPro" id="IPR004441">
    <property type="entry name" value="rRNA_MeTrfase_TrmH"/>
</dbReference>
<dbReference type="GO" id="GO:0070039">
    <property type="term" value="F:rRNA (guanosine-2'-O-)-methyltransferase activity"/>
    <property type="evidence" value="ECO:0007669"/>
    <property type="project" value="TreeGrafter"/>
</dbReference>
<gene>
    <name evidence="3" type="ORF">CTOB1V02_LOCUS17230</name>
</gene>
<dbReference type="AlphaFoldDB" id="A0A7R8X1V9"/>
<evidence type="ECO:0000256" key="2">
    <source>
        <dbReference type="ARBA" id="ARBA00022679"/>
    </source>
</evidence>
<accession>A0A7R8X1V9</accession>
<feature type="non-terminal residue" evidence="3">
    <location>
        <position position="150"/>
    </location>
</feature>
<dbReference type="SUPFAM" id="SSF75217">
    <property type="entry name" value="alpha/beta knot"/>
    <property type="match status" value="1"/>
</dbReference>
<reference evidence="3" key="1">
    <citation type="submission" date="2020-11" db="EMBL/GenBank/DDBJ databases">
        <authorList>
            <person name="Tran Van P."/>
        </authorList>
    </citation>
    <scope>NUCLEOTIDE SEQUENCE</scope>
</reference>
<dbReference type="InterPro" id="IPR029026">
    <property type="entry name" value="tRNA_m1G_MTases_N"/>
</dbReference>
<organism evidence="3">
    <name type="scientific">Cyprideis torosa</name>
    <dbReference type="NCBI Taxonomy" id="163714"/>
    <lineage>
        <taxon>Eukaryota</taxon>
        <taxon>Metazoa</taxon>
        <taxon>Ecdysozoa</taxon>
        <taxon>Arthropoda</taxon>
        <taxon>Crustacea</taxon>
        <taxon>Oligostraca</taxon>
        <taxon>Ostracoda</taxon>
        <taxon>Podocopa</taxon>
        <taxon>Podocopida</taxon>
        <taxon>Cytherocopina</taxon>
        <taxon>Cytheroidea</taxon>
        <taxon>Cytherideidae</taxon>
        <taxon>Cyprideis</taxon>
    </lineage>
</organism>
<sequence length="150" mass="16136">MSKLSAVCGIHAVEAVFKNDAQRIDHILYRQGKLNSRLEAVLQLAKKHQVSVNAVDDDQLSKLAQTDKHQGIVAMCHEARQLHEADLMALVESLEEPAFLLILDGVTDPHNLGACLRTADAVGVHAVIVPKDHAVGLTPVVRKVASGAAE</sequence>
<dbReference type="GO" id="GO:0003723">
    <property type="term" value="F:RNA binding"/>
    <property type="evidence" value="ECO:0007669"/>
    <property type="project" value="InterPro"/>
</dbReference>
<keyword evidence="1" id="KW-0489">Methyltransferase</keyword>
<dbReference type="InterPro" id="IPR029064">
    <property type="entry name" value="Ribosomal_eL30-like_sf"/>
</dbReference>
<name>A0A7R8X1V9_9CRUS</name>
<dbReference type="Pfam" id="PF00588">
    <property type="entry name" value="SpoU_methylase"/>
    <property type="match status" value="1"/>
</dbReference>
<dbReference type="SMART" id="SM00967">
    <property type="entry name" value="SpoU_sub_bind"/>
    <property type="match status" value="1"/>
</dbReference>
<dbReference type="InterPro" id="IPR001537">
    <property type="entry name" value="SpoU_MeTrfase"/>
</dbReference>
<evidence type="ECO:0000256" key="1">
    <source>
        <dbReference type="ARBA" id="ARBA00022603"/>
    </source>
</evidence>
<protein>
    <submittedName>
        <fullName evidence="3">Uncharacterized protein</fullName>
    </submittedName>
</protein>
<dbReference type="InterPro" id="IPR013123">
    <property type="entry name" value="SpoU_subst-bd"/>
</dbReference>
<evidence type="ECO:0000313" key="3">
    <source>
        <dbReference type="EMBL" id="CAD7239415.1"/>
    </source>
</evidence>
<dbReference type="Pfam" id="PF08032">
    <property type="entry name" value="SpoU_sub_bind"/>
    <property type="match status" value="1"/>
</dbReference>
<dbReference type="PANTHER" id="PTHR46429:SF1">
    <property type="entry name" value="23S RRNA (GUANOSINE-2'-O-)-METHYLTRANSFERASE RLMB"/>
    <property type="match status" value="1"/>
</dbReference>
<dbReference type="OrthoDB" id="8120422at2759"/>
<dbReference type="Gene3D" id="3.40.1280.10">
    <property type="match status" value="1"/>
</dbReference>
<dbReference type="SUPFAM" id="SSF55315">
    <property type="entry name" value="L30e-like"/>
    <property type="match status" value="1"/>
</dbReference>
<keyword evidence="2" id="KW-0808">Transferase</keyword>
<dbReference type="Gene3D" id="3.30.1330.30">
    <property type="match status" value="1"/>
</dbReference>
<dbReference type="PANTHER" id="PTHR46429">
    <property type="entry name" value="23S RRNA (GUANOSINE-2'-O-)-METHYLTRANSFERASE RLMB"/>
    <property type="match status" value="1"/>
</dbReference>
<dbReference type="EMBL" id="OB725532">
    <property type="protein sequence ID" value="CAD7239415.1"/>
    <property type="molecule type" value="Genomic_DNA"/>
</dbReference>